<dbReference type="InterPro" id="IPR041916">
    <property type="entry name" value="Anti_sigma_zinc_sf"/>
</dbReference>
<organism evidence="5 6">
    <name type="scientific">Dactylosporangium salmoneum</name>
    <dbReference type="NCBI Taxonomy" id="53361"/>
    <lineage>
        <taxon>Bacteria</taxon>
        <taxon>Bacillati</taxon>
        <taxon>Actinomycetota</taxon>
        <taxon>Actinomycetes</taxon>
        <taxon>Micromonosporales</taxon>
        <taxon>Micromonosporaceae</taxon>
        <taxon>Dactylosporangium</taxon>
    </lineage>
</organism>
<keyword evidence="3" id="KW-0812">Transmembrane</keyword>
<evidence type="ECO:0000259" key="4">
    <source>
        <dbReference type="Pfam" id="PF13490"/>
    </source>
</evidence>
<proteinExistence type="predicted"/>
<keyword evidence="6" id="KW-1185">Reference proteome</keyword>
<dbReference type="InterPro" id="IPR027383">
    <property type="entry name" value="Znf_put"/>
</dbReference>
<evidence type="ECO:0000256" key="2">
    <source>
        <dbReference type="ARBA" id="ARBA00023163"/>
    </source>
</evidence>
<keyword evidence="1" id="KW-0805">Transcription regulation</keyword>
<evidence type="ECO:0000256" key="1">
    <source>
        <dbReference type="ARBA" id="ARBA00023015"/>
    </source>
</evidence>
<dbReference type="EMBL" id="BAAARV010000053">
    <property type="protein sequence ID" value="GAA2362075.1"/>
    <property type="molecule type" value="Genomic_DNA"/>
</dbReference>
<evidence type="ECO:0000313" key="6">
    <source>
        <dbReference type="Proteomes" id="UP001501444"/>
    </source>
</evidence>
<dbReference type="RefSeq" id="WP_344615705.1">
    <property type="nucleotide sequence ID" value="NZ_BAAARV010000053.1"/>
</dbReference>
<keyword evidence="3" id="KW-1133">Transmembrane helix</keyword>
<keyword evidence="3" id="KW-0472">Membrane</keyword>
<keyword evidence="2" id="KW-0804">Transcription</keyword>
<feature type="domain" description="Putative zinc-finger" evidence="4">
    <location>
        <begin position="7"/>
        <end position="39"/>
    </location>
</feature>
<feature type="transmembrane region" description="Helical" evidence="3">
    <location>
        <begin position="85"/>
        <end position="104"/>
    </location>
</feature>
<dbReference type="Proteomes" id="UP001501444">
    <property type="component" value="Unassembled WGS sequence"/>
</dbReference>
<evidence type="ECO:0000313" key="5">
    <source>
        <dbReference type="EMBL" id="GAA2362075.1"/>
    </source>
</evidence>
<dbReference type="Pfam" id="PF13490">
    <property type="entry name" value="zf-HC2"/>
    <property type="match status" value="1"/>
</dbReference>
<protein>
    <submittedName>
        <fullName evidence="5">Anti-sigma-L factor RslA</fullName>
    </submittedName>
</protein>
<comment type="caution">
    <text evidence="5">The sequence shown here is derived from an EMBL/GenBank/DDBJ whole genome shotgun (WGS) entry which is preliminary data.</text>
</comment>
<name>A0ABP5TY17_9ACTN</name>
<accession>A0ABP5TY17</accession>
<gene>
    <name evidence="5" type="primary">rslA</name>
    <name evidence="5" type="ORF">GCM10010170_057960</name>
</gene>
<evidence type="ECO:0000256" key="3">
    <source>
        <dbReference type="SAM" id="Phobius"/>
    </source>
</evidence>
<dbReference type="Gene3D" id="1.10.10.1320">
    <property type="entry name" value="Anti-sigma factor, zinc-finger domain"/>
    <property type="match status" value="1"/>
</dbReference>
<sequence>MTAGHDAVRRLLGGYVLGGLDDADQDTVDAHLSGCAECRAEVGRLAAVPDLLQRLPAGESTTLEPPSRAGLDAFLRRARPRRLPVVALAAACAVLAIVAGVLALRPRPEAPPVAQATASATGPAPTVVQFEAASGSELSGRALLTPKQWGVSVSLELAGLPGDGPFVMRVLDRGGQAEQAACWGHTSTAQARVTGASSIQLVNVDSIQVADYEGRLLGSAHIA</sequence>
<reference evidence="6" key="1">
    <citation type="journal article" date="2019" name="Int. J. Syst. Evol. Microbiol.">
        <title>The Global Catalogue of Microorganisms (GCM) 10K type strain sequencing project: providing services to taxonomists for standard genome sequencing and annotation.</title>
        <authorList>
            <consortium name="The Broad Institute Genomics Platform"/>
            <consortium name="The Broad Institute Genome Sequencing Center for Infectious Disease"/>
            <person name="Wu L."/>
            <person name="Ma J."/>
        </authorList>
    </citation>
    <scope>NUCLEOTIDE SEQUENCE [LARGE SCALE GENOMIC DNA]</scope>
    <source>
        <strain evidence="6">JCM 3272</strain>
    </source>
</reference>